<dbReference type="Proteomes" id="UP000663823">
    <property type="component" value="Unassembled WGS sequence"/>
</dbReference>
<comment type="caution">
    <text evidence="3">The sequence shown here is derived from an EMBL/GenBank/DDBJ whole genome shotgun (WGS) entry which is preliminary data.</text>
</comment>
<dbReference type="AlphaFoldDB" id="A0A815Q0P7"/>
<evidence type="ECO:0000313" key="7">
    <source>
        <dbReference type="Proteomes" id="UP000663889"/>
    </source>
</evidence>
<dbReference type="EMBL" id="CAJNOT010005060">
    <property type="protein sequence ID" value="CAF1454328.1"/>
    <property type="molecule type" value="Genomic_DNA"/>
</dbReference>
<evidence type="ECO:0000313" key="4">
    <source>
        <dbReference type="EMBL" id="CAF3817306.1"/>
    </source>
</evidence>
<dbReference type="Proteomes" id="UP000663874">
    <property type="component" value="Unassembled WGS sequence"/>
</dbReference>
<evidence type="ECO:0000313" key="2">
    <source>
        <dbReference type="EMBL" id="CAF1454328.1"/>
    </source>
</evidence>
<dbReference type="EMBL" id="CAJOBD010003162">
    <property type="protein sequence ID" value="CAF3932385.1"/>
    <property type="molecule type" value="Genomic_DNA"/>
</dbReference>
<gene>
    <name evidence="6" type="ORF">FNK824_LOCUS24480</name>
    <name evidence="5" type="ORF">JBS370_LOCUS22530</name>
    <name evidence="4" type="ORF">OTI717_LOCUS19193</name>
    <name evidence="1" type="ORF">RFH988_LOCUS26271</name>
    <name evidence="3" type="ORF">SEV965_LOCUS33972</name>
    <name evidence="2" type="ORF">ZHD862_LOCUS35411</name>
</gene>
<evidence type="ECO:0000313" key="5">
    <source>
        <dbReference type="EMBL" id="CAF3932385.1"/>
    </source>
</evidence>
<evidence type="ECO:0000313" key="1">
    <source>
        <dbReference type="EMBL" id="CAF1233046.1"/>
    </source>
</evidence>
<dbReference type="Proteomes" id="UP000663836">
    <property type="component" value="Unassembled WGS sequence"/>
</dbReference>
<sequence length="157" mass="18592">MQFNDFSLKFTLDPTCFRVWCSHTDDLQAQARIKVPLNRWFHIVLTYSSKFLFYINGYAYPLIYTEVSLSEKQMIERTMEAYNDGYLSLFYEGYVKFGSIARFADIHVLPCALTQCEIGAIIEQTTSIEQLNMSRYLLDHWANLHWYSRYLSNCILF</sequence>
<dbReference type="Proteomes" id="UP000663864">
    <property type="component" value="Unassembled WGS sequence"/>
</dbReference>
<accession>A0A815Q0P7</accession>
<proteinExistence type="predicted"/>
<organism evidence="3 7">
    <name type="scientific">Rotaria sordida</name>
    <dbReference type="NCBI Taxonomy" id="392033"/>
    <lineage>
        <taxon>Eukaryota</taxon>
        <taxon>Metazoa</taxon>
        <taxon>Spiralia</taxon>
        <taxon>Gnathifera</taxon>
        <taxon>Rotifera</taxon>
        <taxon>Eurotatoria</taxon>
        <taxon>Bdelloidea</taxon>
        <taxon>Philodinida</taxon>
        <taxon>Philodinidae</taxon>
        <taxon>Rotaria</taxon>
    </lineage>
</organism>
<dbReference type="EMBL" id="CAJOAX010002761">
    <property type="protein sequence ID" value="CAF3817306.1"/>
    <property type="molecule type" value="Genomic_DNA"/>
</dbReference>
<dbReference type="EMBL" id="CAJNOO010002071">
    <property type="protein sequence ID" value="CAF1233046.1"/>
    <property type="molecule type" value="Genomic_DNA"/>
</dbReference>
<dbReference type="EMBL" id="CAJNOU010004847">
    <property type="protein sequence ID" value="CAF1456965.1"/>
    <property type="molecule type" value="Genomic_DNA"/>
</dbReference>
<evidence type="ECO:0000313" key="6">
    <source>
        <dbReference type="EMBL" id="CAF3973767.1"/>
    </source>
</evidence>
<dbReference type="EMBL" id="CAJOBE010005458">
    <property type="protein sequence ID" value="CAF3973767.1"/>
    <property type="molecule type" value="Genomic_DNA"/>
</dbReference>
<protein>
    <submittedName>
        <fullName evidence="3">Uncharacterized protein</fullName>
    </submittedName>
</protein>
<dbReference type="InterPro" id="IPR013320">
    <property type="entry name" value="ConA-like_dom_sf"/>
</dbReference>
<dbReference type="Proteomes" id="UP000663889">
    <property type="component" value="Unassembled WGS sequence"/>
</dbReference>
<evidence type="ECO:0000313" key="3">
    <source>
        <dbReference type="EMBL" id="CAF1456965.1"/>
    </source>
</evidence>
<dbReference type="SUPFAM" id="SSF49899">
    <property type="entry name" value="Concanavalin A-like lectins/glucanases"/>
    <property type="match status" value="1"/>
</dbReference>
<dbReference type="OrthoDB" id="9993346at2759"/>
<reference evidence="3" key="1">
    <citation type="submission" date="2021-02" db="EMBL/GenBank/DDBJ databases">
        <authorList>
            <person name="Nowell W R."/>
        </authorList>
    </citation>
    <scope>NUCLEOTIDE SEQUENCE</scope>
</reference>
<name>A0A815Q0P7_9BILA</name>
<dbReference type="Proteomes" id="UP000663882">
    <property type="component" value="Unassembled WGS sequence"/>
</dbReference>